<name>A0ABT6UGE7_9GAMM</name>
<keyword evidence="1" id="KW-0812">Transmembrane</keyword>
<dbReference type="RefSeq" id="WP_282679930.1">
    <property type="nucleotide sequence ID" value="NZ_JAOTLW010000023.1"/>
</dbReference>
<keyword evidence="3" id="KW-1185">Reference proteome</keyword>
<accession>A0ABT6UGE7</accession>
<evidence type="ECO:0000313" key="2">
    <source>
        <dbReference type="EMBL" id="MDI5833542.1"/>
    </source>
</evidence>
<dbReference type="EMBL" id="JAOTLW010000023">
    <property type="protein sequence ID" value="MDI5833542.1"/>
    <property type="molecule type" value="Genomic_DNA"/>
</dbReference>
<evidence type="ECO:0000313" key="3">
    <source>
        <dbReference type="Proteomes" id="UP001159075"/>
    </source>
</evidence>
<reference evidence="2 3" key="1">
    <citation type="submission" date="2022-09" db="EMBL/GenBank/DDBJ databases">
        <title>The outer-membrane cytochrome OmcA is essential for infection of Shewanella oneidensis by a zebrafish-associated bacteriophage.</title>
        <authorList>
            <person name="Grenfell A.W."/>
            <person name="Intile P."/>
            <person name="Mcfarlane J."/>
            <person name="Leung D."/>
            <person name="Abdalla K."/>
            <person name="Wold M."/>
            <person name="Kees E."/>
            <person name="Gralnick J."/>
        </authorList>
    </citation>
    <scope>NUCLEOTIDE SEQUENCE [LARGE SCALE GENOMIC DNA]</scope>
    <source>
        <strain evidence="2 3">NF-5</strain>
    </source>
</reference>
<feature type="transmembrane region" description="Helical" evidence="1">
    <location>
        <begin position="323"/>
        <end position="347"/>
    </location>
</feature>
<feature type="transmembrane region" description="Helical" evidence="1">
    <location>
        <begin position="273"/>
        <end position="294"/>
    </location>
</feature>
<sequence>MNDDLSIVLSGRESQEQFVQVPIKKKDFGNFITSLLGQPETIVDRKVGRFEASHEWLVHLHHLLNQRIKQQALSDLVDFSAIFSYNDGPDRKVTTIEGFLHFNEAKLVVTKSVKITWTYLINFPNKPSPEKQEITLQLIADRAEVVTVGNSSIIRNTTSKNGMAMYSISHTERTWGDDIQSLISREIDSIFEKEKWYVKIITFTVLFVSLGFFAAGLIVPDYLEQIIKEHETATLFSNAISGSGEVEGLTIDEKLNLALKILDPANQLHQVGAWFRVLSFVGGIFIAVLTLILFDRKSPSFILVTNEDKKNKLNCTKKANKSLVFSLLSFMAAVAAGVAGNYVYYLLNI</sequence>
<evidence type="ECO:0000256" key="1">
    <source>
        <dbReference type="SAM" id="Phobius"/>
    </source>
</evidence>
<comment type="caution">
    <text evidence="2">The sequence shown here is derived from an EMBL/GenBank/DDBJ whole genome shotgun (WGS) entry which is preliminary data.</text>
</comment>
<proteinExistence type="predicted"/>
<protein>
    <submittedName>
        <fullName evidence="2">Uncharacterized protein</fullName>
    </submittedName>
</protein>
<keyword evidence="1" id="KW-1133">Transmembrane helix</keyword>
<feature type="transmembrane region" description="Helical" evidence="1">
    <location>
        <begin position="196"/>
        <end position="219"/>
    </location>
</feature>
<organism evidence="2 3">
    <name type="scientific">Shewanella xiamenensis</name>
    <dbReference type="NCBI Taxonomy" id="332186"/>
    <lineage>
        <taxon>Bacteria</taxon>
        <taxon>Pseudomonadati</taxon>
        <taxon>Pseudomonadota</taxon>
        <taxon>Gammaproteobacteria</taxon>
        <taxon>Alteromonadales</taxon>
        <taxon>Shewanellaceae</taxon>
        <taxon>Shewanella</taxon>
    </lineage>
</organism>
<keyword evidence="1" id="KW-0472">Membrane</keyword>
<dbReference type="Proteomes" id="UP001159075">
    <property type="component" value="Unassembled WGS sequence"/>
</dbReference>
<gene>
    <name evidence="2" type="ORF">ODY93_18320</name>
</gene>